<keyword evidence="5" id="KW-1185">Reference proteome</keyword>
<feature type="compositionally biased region" description="Basic and acidic residues" evidence="1">
    <location>
        <begin position="42"/>
        <end position="52"/>
    </location>
</feature>
<dbReference type="Proteomes" id="UP000199052">
    <property type="component" value="Unassembled WGS sequence"/>
</dbReference>
<evidence type="ECO:0000313" key="5">
    <source>
        <dbReference type="Proteomes" id="UP000533017"/>
    </source>
</evidence>
<evidence type="ECO:0008006" key="6">
    <source>
        <dbReference type="Google" id="ProtNLM"/>
    </source>
</evidence>
<evidence type="ECO:0000256" key="1">
    <source>
        <dbReference type="SAM" id="MobiDB-lite"/>
    </source>
</evidence>
<gene>
    <name evidence="2" type="ORF">FHR37_004445</name>
    <name evidence="3" type="ORF">SAMN05421678_103298</name>
</gene>
<name>A0A1I2NCI7_9ACTN</name>
<dbReference type="Proteomes" id="UP000533017">
    <property type="component" value="Unassembled WGS sequence"/>
</dbReference>
<protein>
    <recommendedName>
        <fullName evidence="6">DUF5302 domain-containing protein</fullName>
    </recommendedName>
</protein>
<evidence type="ECO:0000313" key="3">
    <source>
        <dbReference type="EMBL" id="SFG01303.1"/>
    </source>
</evidence>
<dbReference type="AlphaFoldDB" id="A0A1I2NCI7"/>
<dbReference type="Pfam" id="PF17227">
    <property type="entry name" value="DUF5302"/>
    <property type="match status" value="1"/>
</dbReference>
<accession>A0A1I2NCI7</accession>
<organism evidence="3 4">
    <name type="scientific">Actinopolymorpha cephalotaxi</name>
    <dbReference type="NCBI Taxonomy" id="504797"/>
    <lineage>
        <taxon>Bacteria</taxon>
        <taxon>Bacillati</taxon>
        <taxon>Actinomycetota</taxon>
        <taxon>Actinomycetes</taxon>
        <taxon>Propionibacteriales</taxon>
        <taxon>Actinopolymorphaceae</taxon>
        <taxon>Actinopolymorpha</taxon>
    </lineage>
</organism>
<reference evidence="3 4" key="1">
    <citation type="submission" date="2016-10" db="EMBL/GenBank/DDBJ databases">
        <authorList>
            <person name="de Groot N.N."/>
        </authorList>
    </citation>
    <scope>NUCLEOTIDE SEQUENCE [LARGE SCALE GENOMIC DNA]</scope>
    <source>
        <strain evidence="3 4">CPCC 202808</strain>
    </source>
</reference>
<feature type="region of interest" description="Disordered" evidence="1">
    <location>
        <begin position="1"/>
        <end position="91"/>
    </location>
</feature>
<dbReference type="EMBL" id="FOOI01000003">
    <property type="protein sequence ID" value="SFG01303.1"/>
    <property type="molecule type" value="Genomic_DNA"/>
</dbReference>
<dbReference type="InterPro" id="IPR035172">
    <property type="entry name" value="DUF5302"/>
</dbReference>
<proteinExistence type="predicted"/>
<reference evidence="2 5" key="2">
    <citation type="submission" date="2020-07" db="EMBL/GenBank/DDBJ databases">
        <title>Sequencing the genomes of 1000 actinobacteria strains.</title>
        <authorList>
            <person name="Klenk H.-P."/>
        </authorList>
    </citation>
    <scope>NUCLEOTIDE SEQUENCE [LARGE SCALE GENOMIC DNA]</scope>
    <source>
        <strain evidence="2 5">DSM 45117</strain>
    </source>
</reference>
<dbReference type="RefSeq" id="WP_175542407.1">
    <property type="nucleotide sequence ID" value="NZ_FOOI01000003.1"/>
</dbReference>
<evidence type="ECO:0000313" key="2">
    <source>
        <dbReference type="EMBL" id="NYH85594.1"/>
    </source>
</evidence>
<sequence>MASKERGKPEAGSKPARDAAEVPDTQDGAEAPEATSGDAEDDVRRKFRESLERKRHQHREQTADGTGKASQKIQEGLAPTTGRRSFRRKSG</sequence>
<dbReference type="EMBL" id="JACBZA010000001">
    <property type="protein sequence ID" value="NYH85594.1"/>
    <property type="molecule type" value="Genomic_DNA"/>
</dbReference>
<feature type="compositionally biased region" description="Basic and acidic residues" evidence="1">
    <location>
        <begin position="1"/>
        <end position="20"/>
    </location>
</feature>
<evidence type="ECO:0000313" key="4">
    <source>
        <dbReference type="Proteomes" id="UP000199052"/>
    </source>
</evidence>